<dbReference type="Gene3D" id="3.10.10.10">
    <property type="entry name" value="HIV Type 1 Reverse Transcriptase, subunit A, domain 1"/>
    <property type="match status" value="1"/>
</dbReference>
<dbReference type="Pfam" id="PF17917">
    <property type="entry name" value="RT_RNaseH"/>
    <property type="match status" value="1"/>
</dbReference>
<dbReference type="InterPro" id="IPR036875">
    <property type="entry name" value="Znf_CCHC_sf"/>
</dbReference>
<dbReference type="InterPro" id="IPR012337">
    <property type="entry name" value="RNaseH-like_sf"/>
</dbReference>
<keyword evidence="7" id="KW-0378">Hydrolase</keyword>
<comment type="similarity">
    <text evidence="1">Belongs to the beta type-B retroviral polymerase family. HERV class-II K(HML-2) pol subfamily.</text>
</comment>
<dbReference type="Pfam" id="PF00078">
    <property type="entry name" value="RVT_1"/>
    <property type="match status" value="1"/>
</dbReference>
<dbReference type="FunFam" id="1.10.340.70:FF:000001">
    <property type="entry name" value="Retrovirus-related Pol polyprotein from transposon gypsy-like Protein"/>
    <property type="match status" value="1"/>
</dbReference>
<dbReference type="InterPro" id="IPR041588">
    <property type="entry name" value="Integrase_H2C2"/>
</dbReference>
<dbReference type="Pfam" id="PF22938">
    <property type="entry name" value="Integrase_p58_C"/>
    <property type="match status" value="1"/>
</dbReference>
<dbReference type="CDD" id="cd09274">
    <property type="entry name" value="RNase_HI_RT_Ty3"/>
    <property type="match status" value="1"/>
</dbReference>
<keyword evidence="10" id="KW-0863">Zinc-finger</keyword>
<dbReference type="InterPro" id="IPR001584">
    <property type="entry name" value="Integrase_cat-core"/>
</dbReference>
<evidence type="ECO:0000256" key="11">
    <source>
        <dbReference type="SAM" id="MobiDB-lite"/>
    </source>
</evidence>
<evidence type="ECO:0000256" key="6">
    <source>
        <dbReference type="ARBA" id="ARBA00022759"/>
    </source>
</evidence>
<dbReference type="InterPro" id="IPR041373">
    <property type="entry name" value="RT_RNaseH"/>
</dbReference>
<feature type="domain" description="CCHC-type" evidence="12">
    <location>
        <begin position="382"/>
        <end position="396"/>
    </location>
</feature>
<dbReference type="EC" id="3.1.26.4" evidence="2"/>
<dbReference type="InterPro" id="IPR001878">
    <property type="entry name" value="Znf_CCHC"/>
</dbReference>
<dbReference type="PROSITE" id="PS50878">
    <property type="entry name" value="RT_POL"/>
    <property type="match status" value="1"/>
</dbReference>
<dbReference type="PROSITE" id="PS50158">
    <property type="entry name" value="ZF_CCHC"/>
    <property type="match status" value="1"/>
</dbReference>
<keyword evidence="16" id="KW-1185">Reference proteome</keyword>
<dbReference type="GO" id="GO:0004523">
    <property type="term" value="F:RNA-DNA hybrid ribonuclease activity"/>
    <property type="evidence" value="ECO:0007669"/>
    <property type="project" value="UniProtKB-EC"/>
</dbReference>
<feature type="region of interest" description="Disordered" evidence="11">
    <location>
        <begin position="401"/>
        <end position="434"/>
    </location>
</feature>
<dbReference type="SUPFAM" id="SSF47353">
    <property type="entry name" value="Retrovirus capsid dimerization domain-like"/>
    <property type="match status" value="1"/>
</dbReference>
<dbReference type="Gene3D" id="1.10.4020.10">
    <property type="entry name" value="DNA breaking-rejoining enzymes"/>
    <property type="match status" value="1"/>
</dbReference>
<dbReference type="PROSITE" id="PS50994">
    <property type="entry name" value="INTEGRASE"/>
    <property type="match status" value="1"/>
</dbReference>
<dbReference type="InterPro" id="IPR043128">
    <property type="entry name" value="Rev_trsase/Diguanyl_cyclase"/>
</dbReference>
<dbReference type="Pfam" id="PF00665">
    <property type="entry name" value="rve"/>
    <property type="match status" value="1"/>
</dbReference>
<name>A0A8P4G243_DICLA</name>
<dbReference type="SUPFAM" id="SSF53098">
    <property type="entry name" value="Ribonuclease H-like"/>
    <property type="match status" value="1"/>
</dbReference>
<dbReference type="InterPro" id="IPR043502">
    <property type="entry name" value="DNA/RNA_pol_sf"/>
</dbReference>
<dbReference type="GO" id="GO:0003676">
    <property type="term" value="F:nucleic acid binding"/>
    <property type="evidence" value="ECO:0007669"/>
    <property type="project" value="InterPro"/>
</dbReference>
<dbReference type="GO" id="GO:0015074">
    <property type="term" value="P:DNA integration"/>
    <property type="evidence" value="ECO:0007669"/>
    <property type="project" value="InterPro"/>
</dbReference>
<dbReference type="Gene3D" id="3.30.420.10">
    <property type="entry name" value="Ribonuclease H-like superfamily/Ribonuclease H"/>
    <property type="match status" value="1"/>
</dbReference>
<keyword evidence="10" id="KW-0862">Zinc</keyword>
<keyword evidence="10" id="KW-0479">Metal-binding</keyword>
<feature type="compositionally biased region" description="Basic and acidic residues" evidence="11">
    <location>
        <begin position="401"/>
        <end position="410"/>
    </location>
</feature>
<dbReference type="PANTHER" id="PTHR37984:SF5">
    <property type="entry name" value="PROTEIN NYNRIN-LIKE"/>
    <property type="match status" value="1"/>
</dbReference>
<dbReference type="InterPro" id="IPR000477">
    <property type="entry name" value="RT_dom"/>
</dbReference>
<reference evidence="15" key="2">
    <citation type="submission" date="2025-09" db="UniProtKB">
        <authorList>
            <consortium name="Ensembl"/>
        </authorList>
    </citation>
    <scope>IDENTIFICATION</scope>
</reference>
<evidence type="ECO:0000256" key="4">
    <source>
        <dbReference type="ARBA" id="ARBA00022695"/>
    </source>
</evidence>
<evidence type="ECO:0000256" key="1">
    <source>
        <dbReference type="ARBA" id="ARBA00010879"/>
    </source>
</evidence>
<dbReference type="InterPro" id="IPR054465">
    <property type="entry name" value="Integrase_p58-like_C"/>
</dbReference>
<accession>A0A8P4G243</accession>
<keyword evidence="3" id="KW-0808">Transferase</keyword>
<keyword evidence="4" id="KW-0548">Nucleotidyltransferase</keyword>
<evidence type="ECO:0000256" key="8">
    <source>
        <dbReference type="ARBA" id="ARBA00022918"/>
    </source>
</evidence>
<dbReference type="InterPro" id="IPR038269">
    <property type="entry name" value="SCAN_sf"/>
</dbReference>
<organism evidence="15 16">
    <name type="scientific">Dicentrarchus labrax</name>
    <name type="common">European seabass</name>
    <name type="synonym">Morone labrax</name>
    <dbReference type="NCBI Taxonomy" id="13489"/>
    <lineage>
        <taxon>Eukaryota</taxon>
        <taxon>Metazoa</taxon>
        <taxon>Chordata</taxon>
        <taxon>Craniata</taxon>
        <taxon>Vertebrata</taxon>
        <taxon>Euteleostomi</taxon>
        <taxon>Actinopterygii</taxon>
        <taxon>Neopterygii</taxon>
        <taxon>Teleostei</taxon>
        <taxon>Neoteleostei</taxon>
        <taxon>Acanthomorphata</taxon>
        <taxon>Eupercaria</taxon>
        <taxon>Moronidae</taxon>
        <taxon>Dicentrarchus</taxon>
    </lineage>
</organism>
<dbReference type="GO" id="GO:0008270">
    <property type="term" value="F:zinc ion binding"/>
    <property type="evidence" value="ECO:0007669"/>
    <property type="project" value="UniProtKB-KW"/>
</dbReference>
<dbReference type="InterPro" id="IPR036397">
    <property type="entry name" value="RNaseH_sf"/>
</dbReference>
<dbReference type="GeneTree" id="ENSGT01050000244855"/>
<dbReference type="Proteomes" id="UP000694389">
    <property type="component" value="Unassembled WGS sequence"/>
</dbReference>
<dbReference type="FunFam" id="3.30.420.10:FF:000032">
    <property type="entry name" value="Retrovirus-related Pol polyprotein from transposon 297-like Protein"/>
    <property type="match status" value="1"/>
</dbReference>
<keyword evidence="6" id="KW-0255">Endonuclease</keyword>
<keyword evidence="8" id="KW-0695">RNA-directed DNA polymerase</keyword>
<reference evidence="15" key="1">
    <citation type="submission" date="2025-08" db="UniProtKB">
        <authorList>
            <consortium name="Ensembl"/>
        </authorList>
    </citation>
    <scope>IDENTIFICATION</scope>
</reference>
<dbReference type="PANTHER" id="PTHR37984">
    <property type="entry name" value="PROTEIN CBG26694"/>
    <property type="match status" value="1"/>
</dbReference>
<evidence type="ECO:0000313" key="15">
    <source>
        <dbReference type="Ensembl" id="ENSDLAP00005069998.1"/>
    </source>
</evidence>
<evidence type="ECO:0000256" key="10">
    <source>
        <dbReference type="PROSITE-ProRule" id="PRU00047"/>
    </source>
</evidence>
<protein>
    <recommendedName>
        <fullName evidence="9">Gypsy retrotransposon integrase-like protein 1</fullName>
        <ecNumber evidence="2">3.1.26.4</ecNumber>
    </recommendedName>
</protein>
<feature type="region of interest" description="Disordered" evidence="11">
    <location>
        <begin position="356"/>
        <end position="377"/>
    </location>
</feature>
<sequence>MDFQIDDFAQNPTLEKLDRCTKAQLGLIAKFFGISVPLNARKAEIKHRLSEQLVEGGIVTQTKPEGVHAPEVLEEEVGAEAATATQTFGGQVSAGAEAPVVTQAYSMDLVALLQAGVDTEDLKLALRMKEVELETKSKEVEIMHLRIRALELDRQSPTTSTPVSMRLPTAASEQFDVSRHIALVPQFRESEVDSFFNAFERIAATLRWPRDVWSLLVQCKLVGKAQEVCASLSINESLDYEIVKATVLRAYELVPEAYRQKFRTCEKSPNQTYVEFAREKTVLFDKWCTASTVTNFVQLRELFLLEEFKTCLPEKIVIYLNEQKSDSVSKAAVLADEFVLTHRVVFPAGRREHTAIANPGNKDKILPKNPHRPNPTSSERECFYCHEAGHLIASCPALQRKENNQSETRPKSVGLFQSVPTPSPVSNEPEKEEVDERYRPFILQGSVSLTGKEEDQVPITILRDTGANQSLILQKVLPFSSASFCGSDALVLGVKMSTVRAPLHTVFLRSPLISGPMSFGLRTRLPVQGVAMILGNDLAGKKVFPTPEVIENPVADSCVSVPAAVNSSSVFPACAVTRAQKRKLGDVVDLSDSFMCSEYGTEQSDPRAEKCEKSVFDNLLPVEANLCFEVDRGEFIRAQQTDPTLATCLSAADSRAETLSVYSLNDGVLMRNWHPPSTDDLGWNSFQQVVVPQKFRPQVLNLAHDNIAGHLGIKKTYHRILRYFFWPGLKADVTKYCRSCHTCQVSGKPNQVIPPAPLQPIPVIGEPFEHIILDCVGPLPKTKSGHQYILTLMCAATRYPEAIPLRTLQAKAIVKAFVNFFSTFGLPKSIQTDQGSNFMSKVFAQVIASLSIKHQKSSAYHPQSQGALERFHQTLKSMMRKFCLETGKEWDEGLPLLLLAARESVQESTGFSPAELVFGHTVRGPLRLLRERYLSATTSPGKNVLDYVSSFRERLHSAGETARSALAASQKKMKKKFDQKSVQRNFQVGEKVLTLLPISGPALQAKFCGPYVVEKKLSETDYVVGTPDRRRKSRVCHINMLKPYFGRDVPSPSVVFSVAPSAVSTVTPVPPSQYCPASDGLYFNPVELCSRLENSASLRELKSHLNHLDDSAQKDIRQLIGNNLPLFSDTPSRTTVLSHEIDVGDHSPIKQHAYRVNPTKRALFQQEVNYLLENGLAVPSTSAWSSPCLLVPKADKTPRFCTDFRKVNGVTKADSYPLPRMEDCVDRVGSAQFVTKLDLLKGYWQVPLTPRASEISAFVTPDHFLQYTVMPFGLRNAPATFQRLMHIVLVGVQNCEVYLDDIVAYSNTWTAHIKTLSIIFERLKKASLTLNLAKCDFGKATVTYLGKQVGQGQVRPLTAKIQAILDFTAPQTRRELRRFLGMAGYYRGFCRNFADVVAPLTSLTSVTKPFVWSLECQHAFESAKALLCSTPVLAAPDFARPFKLEVDASDRGAGAVLLQEDEQGIDHPTCYFSKKFSKHQTKYSTIEKEALSLLLALQHFEVYIGSSSLPVVVYTDHNPLVFLSQMQNSNQRLMRWSLLVQDFNLEIRHKKGTENVLADALSRVPS</sequence>
<dbReference type="InterPro" id="IPR003309">
    <property type="entry name" value="SCAN_dom"/>
</dbReference>
<dbReference type="Gene3D" id="1.10.340.70">
    <property type="match status" value="1"/>
</dbReference>
<feature type="domain" description="Integrase catalytic" evidence="14">
    <location>
        <begin position="756"/>
        <end position="921"/>
    </location>
</feature>
<dbReference type="SUPFAM" id="SSF57756">
    <property type="entry name" value="Retrovirus zinc finger-like domains"/>
    <property type="match status" value="1"/>
</dbReference>
<dbReference type="GO" id="GO:0003964">
    <property type="term" value="F:RNA-directed DNA polymerase activity"/>
    <property type="evidence" value="ECO:0007669"/>
    <property type="project" value="UniProtKB-KW"/>
</dbReference>
<evidence type="ECO:0000259" key="12">
    <source>
        <dbReference type="PROSITE" id="PS50158"/>
    </source>
</evidence>
<dbReference type="SUPFAM" id="SSF56672">
    <property type="entry name" value="DNA/RNA polymerases"/>
    <property type="match status" value="1"/>
</dbReference>
<evidence type="ECO:0000256" key="2">
    <source>
        <dbReference type="ARBA" id="ARBA00012180"/>
    </source>
</evidence>
<evidence type="ECO:0000259" key="14">
    <source>
        <dbReference type="PROSITE" id="PS50994"/>
    </source>
</evidence>
<evidence type="ECO:0000256" key="3">
    <source>
        <dbReference type="ARBA" id="ARBA00022679"/>
    </source>
</evidence>
<dbReference type="Pfam" id="PF17921">
    <property type="entry name" value="Integrase_H2C2"/>
    <property type="match status" value="1"/>
</dbReference>
<evidence type="ECO:0000256" key="7">
    <source>
        <dbReference type="ARBA" id="ARBA00022801"/>
    </source>
</evidence>
<evidence type="ECO:0000313" key="16">
    <source>
        <dbReference type="Proteomes" id="UP000694389"/>
    </source>
</evidence>
<dbReference type="Pfam" id="PF02023">
    <property type="entry name" value="SCAN"/>
    <property type="match status" value="1"/>
</dbReference>
<evidence type="ECO:0000259" key="13">
    <source>
        <dbReference type="PROSITE" id="PS50878"/>
    </source>
</evidence>
<keyword evidence="5" id="KW-0540">Nuclease</keyword>
<proteinExistence type="inferred from homology"/>
<evidence type="ECO:0000256" key="5">
    <source>
        <dbReference type="ARBA" id="ARBA00022722"/>
    </source>
</evidence>
<dbReference type="FunFam" id="3.30.70.270:FF:000026">
    <property type="entry name" value="Transposon Ty3-G Gag-Pol polyprotein"/>
    <property type="match status" value="1"/>
</dbReference>
<dbReference type="CDD" id="cd01647">
    <property type="entry name" value="RT_LTR"/>
    <property type="match status" value="1"/>
</dbReference>
<dbReference type="Ensembl" id="ENSDLAT00005075652.1">
    <property type="protein sequence ID" value="ENSDLAP00005069998.1"/>
    <property type="gene ID" value="ENSDLAG00005027731.1"/>
</dbReference>
<dbReference type="Gene3D" id="4.10.60.10">
    <property type="entry name" value="Zinc finger, CCHC-type"/>
    <property type="match status" value="1"/>
</dbReference>
<dbReference type="InterPro" id="IPR050951">
    <property type="entry name" value="Retrovirus_Pol_polyprotein"/>
</dbReference>
<evidence type="ECO:0000256" key="9">
    <source>
        <dbReference type="ARBA" id="ARBA00039658"/>
    </source>
</evidence>
<dbReference type="FunFam" id="3.10.20.370:FF:000001">
    <property type="entry name" value="Retrovirus-related Pol polyprotein from transposon 17.6-like protein"/>
    <property type="match status" value="1"/>
</dbReference>
<dbReference type="Gene3D" id="3.30.70.270">
    <property type="match status" value="2"/>
</dbReference>
<feature type="domain" description="Reverse transcriptase" evidence="13">
    <location>
        <begin position="1172"/>
        <end position="1349"/>
    </location>
</feature>